<dbReference type="Proteomes" id="UP000051184">
    <property type="component" value="Unassembled WGS sequence"/>
</dbReference>
<dbReference type="GO" id="GO:0006487">
    <property type="term" value="P:protein N-linked glycosylation"/>
    <property type="evidence" value="ECO:0007669"/>
    <property type="project" value="TreeGrafter"/>
</dbReference>
<dbReference type="AlphaFoldDB" id="A0A0P1IV50"/>
<keyword evidence="6" id="KW-1185">Reference proteome</keyword>
<evidence type="ECO:0000256" key="3">
    <source>
        <dbReference type="ARBA" id="ARBA00023295"/>
    </source>
</evidence>
<dbReference type="GO" id="GO:0004573">
    <property type="term" value="F:Glc3Man9GlcNAc2 oligosaccharide glucosidase activity"/>
    <property type="evidence" value="ECO:0007669"/>
    <property type="project" value="InterPro"/>
</dbReference>
<dbReference type="RefSeq" id="WP_058316401.1">
    <property type="nucleotide sequence ID" value="NZ_CYUE01000023.1"/>
</dbReference>
<evidence type="ECO:0000313" key="6">
    <source>
        <dbReference type="Proteomes" id="UP000051184"/>
    </source>
</evidence>
<evidence type="ECO:0000259" key="4">
    <source>
        <dbReference type="Pfam" id="PF22422"/>
    </source>
</evidence>
<dbReference type="PANTHER" id="PTHR10412">
    <property type="entry name" value="MANNOSYL-OLIGOSACCHARIDE GLUCOSIDASE"/>
    <property type="match status" value="1"/>
</dbReference>
<gene>
    <name evidence="5" type="primary">treA</name>
    <name evidence="5" type="ORF">TA5114_03317</name>
</gene>
<dbReference type="GO" id="GO:0004555">
    <property type="term" value="F:alpha,alpha-trehalase activity"/>
    <property type="evidence" value="ECO:0007669"/>
    <property type="project" value="UniProtKB-EC"/>
</dbReference>
<dbReference type="InterPro" id="IPR008928">
    <property type="entry name" value="6-hairpin_glycosidase_sf"/>
</dbReference>
<dbReference type="GO" id="GO:0009311">
    <property type="term" value="P:oligosaccharide metabolic process"/>
    <property type="evidence" value="ECO:0007669"/>
    <property type="project" value="InterPro"/>
</dbReference>
<dbReference type="Gene3D" id="1.50.10.10">
    <property type="match status" value="1"/>
</dbReference>
<keyword evidence="2 5" id="KW-0378">Hydrolase</keyword>
<keyword evidence="3 5" id="KW-0326">Glycosidase</keyword>
<dbReference type="EC" id="3.2.1.28" evidence="5"/>
<comment type="similarity">
    <text evidence="1">Belongs to the glycosyl hydrolase 63 family.</text>
</comment>
<evidence type="ECO:0000256" key="1">
    <source>
        <dbReference type="ARBA" id="ARBA00010833"/>
    </source>
</evidence>
<protein>
    <submittedName>
        <fullName evidence="5">Periplasmic trehalase</fullName>
        <ecNumber evidence="5">3.2.1.28</ecNumber>
    </submittedName>
</protein>
<evidence type="ECO:0000313" key="5">
    <source>
        <dbReference type="EMBL" id="CUK27489.1"/>
    </source>
</evidence>
<dbReference type="InterPro" id="IPR054491">
    <property type="entry name" value="MGH1-like_GH"/>
</dbReference>
<dbReference type="SUPFAM" id="SSF48208">
    <property type="entry name" value="Six-hairpin glycosidases"/>
    <property type="match status" value="1"/>
</dbReference>
<name>A0A0P1IV50_9RHOB</name>
<evidence type="ECO:0000256" key="2">
    <source>
        <dbReference type="ARBA" id="ARBA00022801"/>
    </source>
</evidence>
<feature type="domain" description="Mannosylglycerate hydrolase MGH1-like glycoside hydrolase" evidence="4">
    <location>
        <begin position="186"/>
        <end position="481"/>
    </location>
</feature>
<organism evidence="5 6">
    <name type="scientific">Cognatishimia activa</name>
    <dbReference type="NCBI Taxonomy" id="1715691"/>
    <lineage>
        <taxon>Bacteria</taxon>
        <taxon>Pseudomonadati</taxon>
        <taxon>Pseudomonadota</taxon>
        <taxon>Alphaproteobacteria</taxon>
        <taxon>Rhodobacterales</taxon>
        <taxon>Paracoccaceae</taxon>
        <taxon>Cognatishimia</taxon>
    </lineage>
</organism>
<accession>A0A0P1IV50</accession>
<dbReference type="Pfam" id="PF22422">
    <property type="entry name" value="MGH1-like_GH"/>
    <property type="match status" value="1"/>
</dbReference>
<dbReference type="PANTHER" id="PTHR10412:SF11">
    <property type="entry name" value="MANNOSYL-OLIGOSACCHARIDE GLUCOSIDASE"/>
    <property type="match status" value="1"/>
</dbReference>
<proteinExistence type="inferred from homology"/>
<sequence length="528" mass="59105">MTVNDALTVWCYGQLFAFSGLDGQTDYRGGLVAQTIEDGLMFRQPGLAKLNTSRVHSAEFGSDWANLETENGTVRLCFIDANHLLIAGAVRLEELDDEFSMIILKPCGDGFLMSTRGASAPPHVQAIDELQHQRRKWVRKHLNKVAAPYSRLAGKALNQMKNMVCAPEGQIPVRTASPDRYPHRDIWLWDSVFHSIGFRHLDIALAREMILGVFAAQLPSGQIPISFHPYATRTHRSQPPILAWGITQLLEVDPDPSWVPTLVEPLKRYLQWFETHRMIDGLFGWVGDDGHLGSVCDESGMDNSPRFFGEEPLQAVDLCCYMAQEYQAMAQLDPNGDWQAKANAIKTKIHRVFWNDELGFYSDRNPAIGKTTGVQAVTGFLPLILDTCPSDHVAALSASAKDRARFGTKLPLPAIAKTDPNFAKDMWQGPVWINMNWMIARGFARSGEPELARDIRHKTLDAMQADYLATGSIFEYYDDDHAVTPPQLLRKGKTDSVIDPKNPSIHLVIHDYGWSATLALDWIIRGEV</sequence>
<dbReference type="OrthoDB" id="9781878at2"/>
<dbReference type="EMBL" id="CYUE01000023">
    <property type="protein sequence ID" value="CUK27489.1"/>
    <property type="molecule type" value="Genomic_DNA"/>
</dbReference>
<dbReference type="InterPro" id="IPR012341">
    <property type="entry name" value="6hp_glycosidase-like_sf"/>
</dbReference>
<dbReference type="InterPro" id="IPR004888">
    <property type="entry name" value="Glycoside_hydrolase_63"/>
</dbReference>
<reference evidence="6" key="1">
    <citation type="submission" date="2015-09" db="EMBL/GenBank/DDBJ databases">
        <authorList>
            <person name="Rodrigo-Torres Lidia"/>
            <person name="Arahal R.David."/>
        </authorList>
    </citation>
    <scope>NUCLEOTIDE SEQUENCE [LARGE SCALE GENOMIC DNA]</scope>
    <source>
        <strain evidence="6">CECT 5114</strain>
    </source>
</reference>